<organism evidence="2 3">
    <name type="scientific">Treponema putidum</name>
    <dbReference type="NCBI Taxonomy" id="221027"/>
    <lineage>
        <taxon>Bacteria</taxon>
        <taxon>Pseudomonadati</taxon>
        <taxon>Spirochaetota</taxon>
        <taxon>Spirochaetia</taxon>
        <taxon>Spirochaetales</taxon>
        <taxon>Treponemataceae</taxon>
        <taxon>Treponema</taxon>
    </lineage>
</organism>
<dbReference type="EMBL" id="CP038804">
    <property type="protein sequence ID" value="UTY33300.1"/>
    <property type="molecule type" value="Genomic_DNA"/>
</dbReference>
<dbReference type="Pfam" id="PF09028">
    <property type="entry name" value="Mac-1"/>
    <property type="match status" value="1"/>
</dbReference>
<gene>
    <name evidence="2" type="ORF">E4N74_04185</name>
</gene>
<dbReference type="GO" id="GO:0008233">
    <property type="term" value="F:peptidase activity"/>
    <property type="evidence" value="ECO:0007669"/>
    <property type="project" value="InterPro"/>
</dbReference>
<evidence type="ECO:0000259" key="1">
    <source>
        <dbReference type="SMART" id="SM00635"/>
    </source>
</evidence>
<feature type="domain" description="BIG2" evidence="1">
    <location>
        <begin position="39"/>
        <end position="116"/>
    </location>
</feature>
<dbReference type="InterPro" id="IPR015117">
    <property type="entry name" value="IdeS"/>
</dbReference>
<dbReference type="InterPro" id="IPR008964">
    <property type="entry name" value="Invasin/intimin_cell_adhesion"/>
</dbReference>
<feature type="domain" description="BIG2" evidence="1">
    <location>
        <begin position="124"/>
        <end position="201"/>
    </location>
</feature>
<evidence type="ECO:0000313" key="2">
    <source>
        <dbReference type="EMBL" id="UTY33300.1"/>
    </source>
</evidence>
<dbReference type="SUPFAM" id="SSF54001">
    <property type="entry name" value="Cysteine proteinases"/>
    <property type="match status" value="1"/>
</dbReference>
<dbReference type="Pfam" id="PF02368">
    <property type="entry name" value="Big_2"/>
    <property type="match status" value="2"/>
</dbReference>
<dbReference type="Gene3D" id="2.60.40.1080">
    <property type="match status" value="2"/>
</dbReference>
<dbReference type="PROSITE" id="PS51257">
    <property type="entry name" value="PROKAR_LIPOPROTEIN"/>
    <property type="match status" value="1"/>
</dbReference>
<reference evidence="2" key="1">
    <citation type="submission" date="2019-04" db="EMBL/GenBank/DDBJ databases">
        <title>Whole genome sequencing of oral phylogroup 2 treponemes.</title>
        <authorList>
            <person name="Chan Y."/>
            <person name="Zeng H.H."/>
            <person name="Yu X.L."/>
            <person name="Leung W.K."/>
            <person name="Watt R.M."/>
        </authorList>
    </citation>
    <scope>NUCLEOTIDE SEQUENCE</scope>
    <source>
        <strain evidence="2">OMZ 835</strain>
    </source>
</reference>
<protein>
    <recommendedName>
        <fullName evidence="1">BIG2 domain-containing protein</fullName>
    </recommendedName>
</protein>
<dbReference type="SMART" id="SM00635">
    <property type="entry name" value="BID_2"/>
    <property type="match status" value="2"/>
</dbReference>
<dbReference type="AlphaFoldDB" id="A0AAE9SHQ0"/>
<dbReference type="RefSeq" id="WP_255819007.1">
    <property type="nucleotide sequence ID" value="NZ_CP038804.1"/>
</dbReference>
<proteinExistence type="predicted"/>
<evidence type="ECO:0000313" key="3">
    <source>
        <dbReference type="Proteomes" id="UP001058682"/>
    </source>
</evidence>
<sequence length="618" mass="69173">MEKISMKIFAVLAVFLVISCDSELAPNLKTKPDTPAIIQVSEICTDVSTVSLVKSTTRQLQVSVLPENASDKRLTFASEADSIASVDNNGLITANAVGHTTIKIKATNGVQKTVDVTVTPEPIPVTSIVIEGTTPASLFIGESYRIIAKAQPDEATNKELTYTTNNNSAYVAYDGTVTAQSEGTVTITVKSQSNPEITATVTITIKQRPSIELIVEEMTSESGESNLNLEIKTLHGKLSYTPTIVGEESSWLTVFHIDNTTDVEKDTIHLKAAQNKTVWKRTAYINFKDESNQVIKNAAGKKLEVKVIQKENENPNVTIKWVHGIDDPTADEKTAIPVPHVGQAKKFYWDDDKIFFWYEDDNTKWFNNRKIFYLNIPATDGGDSNQCWAKTASNMLHWWFVKNKENIDNYITKKNITGAEKDKYQDFYNRNSPDSQEPEKSYIAKTFRTKAHNGQLGDYIISGLAWYLYGNSSASLPTTPEYEGPALFKDVFNINKTPIKTQIIKGKVEFETAITDALNSQKAIGLHMRGTKGGKDYAHAITLWGAVFDEEENIIAIYVVDNNHTENRVFPYGIYYRNGLPYIFNYPNNAFATDRYVGEVTTLDKGEALWQEWFDLHP</sequence>
<dbReference type="InterPro" id="IPR003343">
    <property type="entry name" value="Big_2"/>
</dbReference>
<accession>A0AAE9SHQ0</accession>
<dbReference type="InterPro" id="IPR038765">
    <property type="entry name" value="Papain-like_cys_pep_sf"/>
</dbReference>
<name>A0AAE9SHQ0_9SPIR</name>
<dbReference type="Proteomes" id="UP001058682">
    <property type="component" value="Chromosome"/>
</dbReference>
<dbReference type="Gene3D" id="3.90.70.10">
    <property type="entry name" value="Cysteine proteinases"/>
    <property type="match status" value="1"/>
</dbReference>
<dbReference type="SUPFAM" id="SSF49373">
    <property type="entry name" value="Invasin/intimin cell-adhesion fragments"/>
    <property type="match status" value="2"/>
</dbReference>